<evidence type="ECO:0000256" key="1">
    <source>
        <dbReference type="ARBA" id="ARBA00010871"/>
    </source>
</evidence>
<evidence type="ECO:0000256" key="4">
    <source>
        <dbReference type="PROSITE-ProRule" id="PRU00409"/>
    </source>
</evidence>
<keyword evidence="2 6" id="KW-0436">Ligase</keyword>
<dbReference type="AlphaFoldDB" id="A0A1M5YE45"/>
<dbReference type="GO" id="GO:0005524">
    <property type="term" value="F:ATP binding"/>
    <property type="evidence" value="ECO:0007669"/>
    <property type="project" value="UniProtKB-UniRule"/>
</dbReference>
<dbReference type="InterPro" id="IPR016185">
    <property type="entry name" value="PreATP-grasp_dom_sf"/>
</dbReference>
<organism evidence="6 7">
    <name type="scientific">Desulfofustis glycolicus DSM 9705</name>
    <dbReference type="NCBI Taxonomy" id="1121409"/>
    <lineage>
        <taxon>Bacteria</taxon>
        <taxon>Pseudomonadati</taxon>
        <taxon>Thermodesulfobacteriota</taxon>
        <taxon>Desulfobulbia</taxon>
        <taxon>Desulfobulbales</taxon>
        <taxon>Desulfocapsaceae</taxon>
        <taxon>Desulfofustis</taxon>
    </lineage>
</organism>
<dbReference type="OrthoDB" id="9813261at2"/>
<dbReference type="STRING" id="1121409.SAMN02745124_03926"/>
<gene>
    <name evidence="6" type="ORF">SAMN02745124_03926</name>
</gene>
<evidence type="ECO:0000313" key="6">
    <source>
        <dbReference type="EMBL" id="SHI10256.1"/>
    </source>
</evidence>
<feature type="domain" description="ATP-grasp" evidence="5">
    <location>
        <begin position="113"/>
        <end position="317"/>
    </location>
</feature>
<dbReference type="PANTHER" id="PTHR23132:SF23">
    <property type="entry name" value="D-ALANINE--D-ALANINE LIGASE B"/>
    <property type="match status" value="1"/>
</dbReference>
<evidence type="ECO:0000313" key="7">
    <source>
        <dbReference type="Proteomes" id="UP000184139"/>
    </source>
</evidence>
<dbReference type="GO" id="GO:0008716">
    <property type="term" value="F:D-alanine-D-alanine ligase activity"/>
    <property type="evidence" value="ECO:0007669"/>
    <property type="project" value="InterPro"/>
</dbReference>
<dbReference type="Gene3D" id="3.30.1490.20">
    <property type="entry name" value="ATP-grasp fold, A domain"/>
    <property type="match status" value="1"/>
</dbReference>
<comment type="similarity">
    <text evidence="1">Belongs to the D-alanine--D-alanine ligase family.</text>
</comment>
<dbReference type="InterPro" id="IPR011095">
    <property type="entry name" value="Dala_Dala_lig_C"/>
</dbReference>
<evidence type="ECO:0000256" key="2">
    <source>
        <dbReference type="ARBA" id="ARBA00022598"/>
    </source>
</evidence>
<dbReference type="Pfam" id="PF07478">
    <property type="entry name" value="Dala_Dala_lig_C"/>
    <property type="match status" value="1"/>
</dbReference>
<dbReference type="Gene3D" id="3.40.50.20">
    <property type="match status" value="1"/>
</dbReference>
<name>A0A1M5YE45_9BACT</name>
<keyword evidence="4" id="KW-0067">ATP-binding</keyword>
<dbReference type="InterPro" id="IPR013815">
    <property type="entry name" value="ATP_grasp_subdomain_1"/>
</dbReference>
<dbReference type="PANTHER" id="PTHR23132">
    <property type="entry name" value="D-ALANINE--D-ALANINE LIGASE"/>
    <property type="match status" value="1"/>
</dbReference>
<keyword evidence="4" id="KW-0547">Nucleotide-binding</keyword>
<dbReference type="SUPFAM" id="SSF56059">
    <property type="entry name" value="Glutathione synthetase ATP-binding domain-like"/>
    <property type="match status" value="1"/>
</dbReference>
<keyword evidence="3" id="KW-0961">Cell wall biogenesis/degradation</keyword>
<dbReference type="GO" id="GO:0071555">
    <property type="term" value="P:cell wall organization"/>
    <property type="evidence" value="ECO:0007669"/>
    <property type="project" value="UniProtKB-KW"/>
</dbReference>
<accession>A0A1M5YE45</accession>
<dbReference type="SUPFAM" id="SSF52440">
    <property type="entry name" value="PreATP-grasp domain"/>
    <property type="match status" value="1"/>
</dbReference>
<keyword evidence="7" id="KW-1185">Reference proteome</keyword>
<reference evidence="6 7" key="1">
    <citation type="submission" date="2016-11" db="EMBL/GenBank/DDBJ databases">
        <authorList>
            <person name="Jaros S."/>
            <person name="Januszkiewicz K."/>
            <person name="Wedrychowicz H."/>
        </authorList>
    </citation>
    <scope>NUCLEOTIDE SEQUENCE [LARGE SCALE GENOMIC DNA]</scope>
    <source>
        <strain evidence="6 7">DSM 9705</strain>
    </source>
</reference>
<sequence>MRIGMTYDLRDDYLAAGYGDEETAEFDRLSTIEAIETAIRTMGHEPVRIGNLMALVPRLAAGERWDLVFNIAEGLYGFGREAQVPALLDAYRIPYVFSGPLVQAITLHKGITKHIVRDCGLATPDFAVVDTPEAIASIDLPYPLFAKPVAEGTGKGVTPASKIADPEQLQTTCTRLLATFNQPVLIETFLPGREFTVGIVGNGAGCRSIGTMEVVLLDRSEPEVYSYHNKENYSDLVAYRAAGDPEARAAEELALACYQALGCCDAGRVDLRSDAAGRPHFIEINSLAGLHPEHSDLCIIATKYGIGYQQLLEQIVIASLKRNGLVP</sequence>
<proteinExistence type="inferred from homology"/>
<dbReference type="Proteomes" id="UP000184139">
    <property type="component" value="Unassembled WGS sequence"/>
</dbReference>
<dbReference type="EMBL" id="FQXS01000034">
    <property type="protein sequence ID" value="SHI10256.1"/>
    <property type="molecule type" value="Genomic_DNA"/>
</dbReference>
<evidence type="ECO:0000256" key="3">
    <source>
        <dbReference type="ARBA" id="ARBA00023316"/>
    </source>
</evidence>
<dbReference type="PROSITE" id="PS50975">
    <property type="entry name" value="ATP_GRASP"/>
    <property type="match status" value="1"/>
</dbReference>
<dbReference type="Gene3D" id="3.30.470.20">
    <property type="entry name" value="ATP-grasp fold, B domain"/>
    <property type="match status" value="1"/>
</dbReference>
<evidence type="ECO:0000259" key="5">
    <source>
        <dbReference type="PROSITE" id="PS50975"/>
    </source>
</evidence>
<dbReference type="GO" id="GO:0046872">
    <property type="term" value="F:metal ion binding"/>
    <property type="evidence" value="ECO:0007669"/>
    <property type="project" value="InterPro"/>
</dbReference>
<dbReference type="RefSeq" id="WP_073378837.1">
    <property type="nucleotide sequence ID" value="NZ_FQXS01000034.1"/>
</dbReference>
<dbReference type="InterPro" id="IPR011761">
    <property type="entry name" value="ATP-grasp"/>
</dbReference>
<protein>
    <submittedName>
        <fullName evidence="6">D-alanine--D-alanine ligase</fullName>
    </submittedName>
</protein>